<dbReference type="HOGENOM" id="CLU_704888_0_0_1"/>
<organism evidence="2 3">
    <name type="scientific">Phaeodactylum tricornutum (strain CCAP 1055/1)</name>
    <dbReference type="NCBI Taxonomy" id="556484"/>
    <lineage>
        <taxon>Eukaryota</taxon>
        <taxon>Sar</taxon>
        <taxon>Stramenopiles</taxon>
        <taxon>Ochrophyta</taxon>
        <taxon>Bacillariophyta</taxon>
        <taxon>Bacillariophyceae</taxon>
        <taxon>Bacillariophycidae</taxon>
        <taxon>Naviculales</taxon>
        <taxon>Phaeodactylaceae</taxon>
        <taxon>Phaeodactylum</taxon>
    </lineage>
</organism>
<proteinExistence type="predicted"/>
<evidence type="ECO:0000313" key="3">
    <source>
        <dbReference type="Proteomes" id="UP000000759"/>
    </source>
</evidence>
<dbReference type="AlphaFoldDB" id="B7G9X9"/>
<feature type="domain" description="DUF6824" evidence="1">
    <location>
        <begin position="42"/>
        <end position="125"/>
    </location>
</feature>
<gene>
    <name evidence="2" type="ORF">PHATRDRAFT_49236</name>
</gene>
<protein>
    <recommendedName>
        <fullName evidence="1">DUF6824 domain-containing protein</fullName>
    </recommendedName>
</protein>
<dbReference type="OrthoDB" id="48547at2759"/>
<dbReference type="InParanoid" id="B7G9X9"/>
<dbReference type="KEGG" id="pti:PHATRDRAFT_49236"/>
<dbReference type="EMBL" id="CM000623">
    <property type="protein sequence ID" value="EEC44523.1"/>
    <property type="molecule type" value="Genomic_DNA"/>
</dbReference>
<keyword evidence="3" id="KW-1185">Reference proteome</keyword>
<evidence type="ECO:0000259" key="1">
    <source>
        <dbReference type="Pfam" id="PF20710"/>
    </source>
</evidence>
<accession>B7G9X9</accession>
<evidence type="ECO:0000313" key="2">
    <source>
        <dbReference type="EMBL" id="EEC44523.1"/>
    </source>
</evidence>
<dbReference type="Proteomes" id="UP000000759">
    <property type="component" value="Chromosome 21"/>
</dbReference>
<dbReference type="InterPro" id="IPR049227">
    <property type="entry name" value="DUF6824"/>
</dbReference>
<dbReference type="PaxDb" id="2850-Phatr49236"/>
<sequence>MHLSLQAINADDFAVLANKLKAELGQEKGNHIHGSIIPHENDILLGRGGKNNQHFGNIQLRNMTRQFCSAYYGATKKEKPAVARGLVQCIQNLNPPGRFLKHSLGGWEEATASVAQEKASQSLRDTVASVLKEANIQDGTHPKNEVFTQKCLDELHPGSSRHPKSATKDSVLFQDSTEQLPNKIARSYQESESSCQVRMPDSLAVNFGDQMLLSMDATSSISLQEEFNENGKRSRISFLEADLNSKIQRFSTDRAFCTMGLIDNSDFSSMANSKPQYQISSQVTTSRVPCTTSTKLSFDTWTGNGGFSLNDAARYAHLAAQRKRQFSTSINSESKEDQEIELFSADALDSIVWDDDDIKLDSTSSFQLAPGQHQAASAWDDEDAFRRRIRNLLQEL</sequence>
<name>B7G9X9_PHATC</name>
<dbReference type="RefSeq" id="XP_002183854.1">
    <property type="nucleotide sequence ID" value="XM_002183818.1"/>
</dbReference>
<reference evidence="2 3" key="1">
    <citation type="journal article" date="2008" name="Nature">
        <title>The Phaeodactylum genome reveals the evolutionary history of diatom genomes.</title>
        <authorList>
            <person name="Bowler C."/>
            <person name="Allen A.E."/>
            <person name="Badger J.H."/>
            <person name="Grimwood J."/>
            <person name="Jabbari K."/>
            <person name="Kuo A."/>
            <person name="Maheswari U."/>
            <person name="Martens C."/>
            <person name="Maumus F."/>
            <person name="Otillar R.P."/>
            <person name="Rayko E."/>
            <person name="Salamov A."/>
            <person name="Vandepoele K."/>
            <person name="Beszteri B."/>
            <person name="Gruber A."/>
            <person name="Heijde M."/>
            <person name="Katinka M."/>
            <person name="Mock T."/>
            <person name="Valentin K."/>
            <person name="Verret F."/>
            <person name="Berges J.A."/>
            <person name="Brownlee C."/>
            <person name="Cadoret J.P."/>
            <person name="Chiovitti A."/>
            <person name="Choi C.J."/>
            <person name="Coesel S."/>
            <person name="De Martino A."/>
            <person name="Detter J.C."/>
            <person name="Durkin C."/>
            <person name="Falciatore A."/>
            <person name="Fournet J."/>
            <person name="Haruta M."/>
            <person name="Huysman M.J."/>
            <person name="Jenkins B.D."/>
            <person name="Jiroutova K."/>
            <person name="Jorgensen R.E."/>
            <person name="Joubert Y."/>
            <person name="Kaplan A."/>
            <person name="Kroger N."/>
            <person name="Kroth P.G."/>
            <person name="La Roche J."/>
            <person name="Lindquist E."/>
            <person name="Lommer M."/>
            <person name="Martin-Jezequel V."/>
            <person name="Lopez P.J."/>
            <person name="Lucas S."/>
            <person name="Mangogna M."/>
            <person name="McGinnis K."/>
            <person name="Medlin L.K."/>
            <person name="Montsant A."/>
            <person name="Oudot-Le Secq M.P."/>
            <person name="Napoli C."/>
            <person name="Obornik M."/>
            <person name="Parker M.S."/>
            <person name="Petit J.L."/>
            <person name="Porcel B.M."/>
            <person name="Poulsen N."/>
            <person name="Robison M."/>
            <person name="Rychlewski L."/>
            <person name="Rynearson T.A."/>
            <person name="Schmutz J."/>
            <person name="Shapiro H."/>
            <person name="Siaut M."/>
            <person name="Stanley M."/>
            <person name="Sussman M.R."/>
            <person name="Taylor A.R."/>
            <person name="Vardi A."/>
            <person name="von Dassow P."/>
            <person name="Vyverman W."/>
            <person name="Willis A."/>
            <person name="Wyrwicz L.S."/>
            <person name="Rokhsar D.S."/>
            <person name="Weissenbach J."/>
            <person name="Armbrust E.V."/>
            <person name="Green B.R."/>
            <person name="Van de Peer Y."/>
            <person name="Grigoriev I.V."/>
        </authorList>
    </citation>
    <scope>NUCLEOTIDE SEQUENCE [LARGE SCALE GENOMIC DNA]</scope>
    <source>
        <strain evidence="2 3">CCAP 1055/1</strain>
    </source>
</reference>
<reference evidence="3" key="2">
    <citation type="submission" date="2008-08" db="EMBL/GenBank/DDBJ databases">
        <authorList>
            <consortium name="Diatom Consortium"/>
            <person name="Grigoriev I."/>
            <person name="Grimwood J."/>
            <person name="Kuo A."/>
            <person name="Otillar R.P."/>
            <person name="Salamov A."/>
            <person name="Detter J.C."/>
            <person name="Lindquist E."/>
            <person name="Shapiro H."/>
            <person name="Lucas S."/>
            <person name="Glavina del Rio T."/>
            <person name="Pitluck S."/>
            <person name="Rokhsar D."/>
            <person name="Bowler C."/>
        </authorList>
    </citation>
    <scope>GENOME REANNOTATION</scope>
    <source>
        <strain evidence="3">CCAP 1055/1</strain>
    </source>
</reference>
<dbReference type="GeneID" id="7195534"/>
<dbReference type="Pfam" id="PF20710">
    <property type="entry name" value="DUF6824"/>
    <property type="match status" value="1"/>
</dbReference>